<reference evidence="2" key="2">
    <citation type="submission" date="2019-10" db="EMBL/GenBank/DDBJ databases">
        <authorList>
            <consortium name="NCBI Genome Project"/>
        </authorList>
    </citation>
    <scope>NUCLEOTIDE SEQUENCE</scope>
    <source>
        <strain evidence="2">NI907</strain>
    </source>
</reference>
<sequence length="58" mass="7089">RKEKKKEKKPPSQTWFARGLWVRPALRMEIQLHNVTFEEIPKQLDKMMTGFRHRRLVS</sequence>
<dbReference type="AlphaFoldDB" id="A0A6P8B7I7"/>
<evidence type="ECO:0000313" key="2">
    <source>
        <dbReference type="RefSeq" id="XP_030982984.1"/>
    </source>
</evidence>
<gene>
    <name evidence="2" type="ORF">PgNI_05842</name>
</gene>
<proteinExistence type="predicted"/>
<feature type="non-terminal residue" evidence="2">
    <location>
        <position position="1"/>
    </location>
</feature>
<reference evidence="2" key="3">
    <citation type="submission" date="2025-08" db="UniProtKB">
        <authorList>
            <consortium name="RefSeq"/>
        </authorList>
    </citation>
    <scope>IDENTIFICATION</scope>
    <source>
        <strain evidence="2">NI907</strain>
    </source>
</reference>
<dbReference type="GeneID" id="41960782"/>
<dbReference type="KEGG" id="pgri:PgNI_05842"/>
<dbReference type="RefSeq" id="XP_030982984.1">
    <property type="nucleotide sequence ID" value="XM_031125873.1"/>
</dbReference>
<reference evidence="1 2" key="1">
    <citation type="journal article" date="2019" name="Mol. Biol. Evol.">
        <title>Blast fungal genomes show frequent chromosomal changes, gene gains and losses, and effector gene turnover.</title>
        <authorList>
            <person name="Gomez Luciano L.B."/>
            <person name="Jason Tsai I."/>
            <person name="Chuma I."/>
            <person name="Tosa Y."/>
            <person name="Chen Y.H."/>
            <person name="Li J.Y."/>
            <person name="Li M.Y."/>
            <person name="Jade Lu M.Y."/>
            <person name="Nakayashiki H."/>
            <person name="Li W.H."/>
        </authorList>
    </citation>
    <scope>NUCLEOTIDE SEQUENCE [LARGE SCALE GENOMIC DNA]</scope>
    <source>
        <strain evidence="1 2">NI907</strain>
    </source>
</reference>
<evidence type="ECO:0000313" key="1">
    <source>
        <dbReference type="Proteomes" id="UP000515153"/>
    </source>
</evidence>
<keyword evidence="1" id="KW-1185">Reference proteome</keyword>
<dbReference type="Proteomes" id="UP000515153">
    <property type="component" value="Chromosome I"/>
</dbReference>
<organism evidence="1 2">
    <name type="scientific">Pyricularia grisea</name>
    <name type="common">Crabgrass-specific blast fungus</name>
    <name type="synonym">Magnaporthe grisea</name>
    <dbReference type="NCBI Taxonomy" id="148305"/>
    <lineage>
        <taxon>Eukaryota</taxon>
        <taxon>Fungi</taxon>
        <taxon>Dikarya</taxon>
        <taxon>Ascomycota</taxon>
        <taxon>Pezizomycotina</taxon>
        <taxon>Sordariomycetes</taxon>
        <taxon>Sordariomycetidae</taxon>
        <taxon>Magnaporthales</taxon>
        <taxon>Pyriculariaceae</taxon>
        <taxon>Pyricularia</taxon>
    </lineage>
</organism>
<accession>A0A6P8B7I7</accession>
<protein>
    <submittedName>
        <fullName evidence="2">Uncharacterized protein</fullName>
    </submittedName>
</protein>
<name>A0A6P8B7I7_PYRGI</name>